<sequence length="498" mass="56430">MYEAGTEQIYCNGTVIKLPTLAVVKAAPEMPADANIDWLLHIYFTRRDFARCRRIIERELNRHLNPEYLYFVQGLIDREEGNNVEALRNLQKAVELNSKNIEAYKEIGRTLYNMGRFTQALGVFREAEQLTPRKDHEIYHYLGELLYRAATAQNQLELARQQQIEATSYFELAVQTGRKQESFIRLAELYRKEKEYQKAIDVLENCLQLTPENVHVLAEIGVLYLKINETQKALDRLSEVVNIERSSPKVSLAFGAILQSRNDVDGALSKYSEIADADTNASPEIAELWNNIGLCFFKKQKFIVAVSSLRKSVWLSPLNYNALYNLSLIYITSEQYASAFHTLAAAINLRKDNAECYMLLGLCLRKLEDVDNAFVALERACNIANAHQSAGRNPLVYLNFALFCYEMGRLALAAEQYNRFLSNSQDLLLPTELKFQATKLKSLLRISSTTNGILCSNHPDGLENGAATELNNSAEQSEMAISSELPLEVNAVVSHNEM</sequence>
<dbReference type="InterPro" id="IPR019734">
    <property type="entry name" value="TPR_rpt"/>
</dbReference>
<dbReference type="Pfam" id="PF12895">
    <property type="entry name" value="ANAPC3"/>
    <property type="match status" value="1"/>
</dbReference>
<evidence type="ECO:0000256" key="3">
    <source>
        <dbReference type="ARBA" id="ARBA00023778"/>
    </source>
</evidence>
<feature type="repeat" description="TPR" evidence="4">
    <location>
        <begin position="101"/>
        <end position="134"/>
    </location>
</feature>
<feature type="repeat" description="TPR" evidence="4">
    <location>
        <begin position="180"/>
        <end position="213"/>
    </location>
</feature>
<dbReference type="Pfam" id="PF14559">
    <property type="entry name" value="TPR_19"/>
    <property type="match status" value="1"/>
</dbReference>
<feature type="repeat" description="TPR" evidence="4">
    <location>
        <begin position="214"/>
        <end position="247"/>
    </location>
</feature>
<accession>A0A6J2SWC0</accession>
<dbReference type="PROSITE" id="PS50293">
    <property type="entry name" value="TPR_REGION"/>
    <property type="match status" value="1"/>
</dbReference>
<evidence type="ECO:0000313" key="6">
    <source>
        <dbReference type="RefSeq" id="XP_030368871.1"/>
    </source>
</evidence>
<organism evidence="5 6">
    <name type="scientific">Drosophila lebanonensis</name>
    <name type="common">Fruit fly</name>
    <name type="synonym">Scaptodrosophila lebanonensis</name>
    <dbReference type="NCBI Taxonomy" id="7225"/>
    <lineage>
        <taxon>Eukaryota</taxon>
        <taxon>Metazoa</taxon>
        <taxon>Ecdysozoa</taxon>
        <taxon>Arthropoda</taxon>
        <taxon>Hexapoda</taxon>
        <taxon>Insecta</taxon>
        <taxon>Pterygota</taxon>
        <taxon>Neoptera</taxon>
        <taxon>Endopterygota</taxon>
        <taxon>Diptera</taxon>
        <taxon>Brachycera</taxon>
        <taxon>Muscomorpha</taxon>
        <taxon>Ephydroidea</taxon>
        <taxon>Drosophilidae</taxon>
        <taxon>Scaptodrosophila</taxon>
    </lineage>
</organism>
<dbReference type="GO" id="GO:0061512">
    <property type="term" value="P:protein localization to cilium"/>
    <property type="evidence" value="ECO:0007669"/>
    <property type="project" value="TreeGrafter"/>
</dbReference>
<dbReference type="PANTHER" id="PTHR44186">
    <property type="match status" value="1"/>
</dbReference>
<dbReference type="PROSITE" id="PS50005">
    <property type="entry name" value="TPR"/>
    <property type="match status" value="5"/>
</dbReference>
<evidence type="ECO:0000256" key="1">
    <source>
        <dbReference type="ARBA" id="ARBA00022737"/>
    </source>
</evidence>
<dbReference type="GO" id="GO:0036064">
    <property type="term" value="C:ciliary basal body"/>
    <property type="evidence" value="ECO:0007669"/>
    <property type="project" value="TreeGrafter"/>
</dbReference>
<keyword evidence="2 4" id="KW-0802">TPR repeat</keyword>
<dbReference type="RefSeq" id="XP_030368871.1">
    <property type="nucleotide sequence ID" value="XM_030513011.1"/>
</dbReference>
<evidence type="ECO:0000256" key="2">
    <source>
        <dbReference type="ARBA" id="ARBA00022803"/>
    </source>
</evidence>
<dbReference type="PANTHER" id="PTHR44186:SF1">
    <property type="entry name" value="BARDET-BIEDL SYNDROME 4 PROTEIN"/>
    <property type="match status" value="1"/>
</dbReference>
<name>A0A6J2SWC0_DROLE</name>
<dbReference type="SMART" id="SM00028">
    <property type="entry name" value="TPR"/>
    <property type="match status" value="8"/>
</dbReference>
<dbReference type="Gene3D" id="1.25.40.10">
    <property type="entry name" value="Tetratricopeptide repeat domain"/>
    <property type="match status" value="2"/>
</dbReference>
<dbReference type="GO" id="GO:0060271">
    <property type="term" value="P:cilium assembly"/>
    <property type="evidence" value="ECO:0007669"/>
    <property type="project" value="TreeGrafter"/>
</dbReference>
<keyword evidence="5" id="KW-1185">Reference proteome</keyword>
<protein>
    <submittedName>
        <fullName evidence="6">Bardet-Biedl syndrome 4 protein homolog</fullName>
    </submittedName>
</protein>
<dbReference type="InterPro" id="IPR011990">
    <property type="entry name" value="TPR-like_helical_dom_sf"/>
</dbReference>
<evidence type="ECO:0000313" key="5">
    <source>
        <dbReference type="Proteomes" id="UP000504634"/>
    </source>
</evidence>
<comment type="similarity">
    <text evidence="3">Belongs to the BBS4 family.</text>
</comment>
<reference evidence="6" key="1">
    <citation type="submission" date="2025-08" db="UniProtKB">
        <authorList>
            <consortium name="RefSeq"/>
        </authorList>
    </citation>
    <scope>IDENTIFICATION</scope>
    <source>
        <strain evidence="6">11010-0011.00</strain>
        <tissue evidence="6">Whole body</tissue>
    </source>
</reference>
<dbReference type="Pfam" id="PF13414">
    <property type="entry name" value="TPR_11"/>
    <property type="match status" value="1"/>
</dbReference>
<dbReference type="OrthoDB" id="309339at2759"/>
<evidence type="ECO:0000256" key="4">
    <source>
        <dbReference type="PROSITE-ProRule" id="PRU00339"/>
    </source>
</evidence>
<dbReference type="CTD" id="585"/>
<dbReference type="AlphaFoldDB" id="A0A6J2SWC0"/>
<proteinExistence type="inferred from homology"/>
<dbReference type="Proteomes" id="UP000504634">
    <property type="component" value="Unplaced"/>
</dbReference>
<feature type="repeat" description="TPR" evidence="4">
    <location>
        <begin position="67"/>
        <end position="100"/>
    </location>
</feature>
<dbReference type="SUPFAM" id="SSF48452">
    <property type="entry name" value="TPR-like"/>
    <property type="match status" value="2"/>
</dbReference>
<keyword evidence="1" id="KW-0677">Repeat</keyword>
<feature type="repeat" description="TPR" evidence="4">
    <location>
        <begin position="286"/>
        <end position="319"/>
    </location>
</feature>
<dbReference type="GeneID" id="115619976"/>
<gene>
    <name evidence="6" type="primary">LOC115619976</name>
</gene>